<evidence type="ECO:0000313" key="2">
    <source>
        <dbReference type="Proteomes" id="UP001239111"/>
    </source>
</evidence>
<comment type="caution">
    <text evidence="1">The sequence shown here is derived from an EMBL/GenBank/DDBJ whole genome shotgun (WGS) entry which is preliminary data.</text>
</comment>
<reference evidence="1" key="1">
    <citation type="submission" date="2023-04" db="EMBL/GenBank/DDBJ databases">
        <title>A chromosome-level genome assembly of the parasitoid wasp Eretmocerus hayati.</title>
        <authorList>
            <person name="Zhong Y."/>
            <person name="Liu S."/>
            <person name="Liu Y."/>
        </authorList>
    </citation>
    <scope>NUCLEOTIDE SEQUENCE</scope>
    <source>
        <strain evidence="1">ZJU_SS_LIU_2023</strain>
    </source>
</reference>
<keyword evidence="2" id="KW-1185">Reference proteome</keyword>
<evidence type="ECO:0000313" key="1">
    <source>
        <dbReference type="EMBL" id="KAJ8687367.1"/>
    </source>
</evidence>
<dbReference type="Proteomes" id="UP001239111">
    <property type="component" value="Chromosome 1"/>
</dbReference>
<gene>
    <name evidence="1" type="ORF">QAD02_023161</name>
</gene>
<feature type="non-terminal residue" evidence="1">
    <location>
        <position position="289"/>
    </location>
</feature>
<sequence length="289" mass="34052">MESLMSQIRKDWGKITEKDELDILYHHYNIGRYFCIFWIVYYLGGVLVIVGLPAFPIIFDHLFPLANGSHARIIVVRTDYIFFDGDEYYYESCFHLSSVILLDMVMVCGQDPMYFMCIMHTRGLFDILSYKLQSKLRIILEETRHLPDPDIQGLRNHLKELVIMHNEAIRNCILIEKMYSVGNMVVIFLFLLQMPCLLFISLYVIDLSRALQWTPVSVGSFFYMAFNFWIGQQIIDYSEGVSKAVYFGDWLSLRREERAYMRLIILRSQRSCQLTLGKFVVLSLETYKK</sequence>
<organism evidence="1 2">
    <name type="scientific">Eretmocerus hayati</name>
    <dbReference type="NCBI Taxonomy" id="131215"/>
    <lineage>
        <taxon>Eukaryota</taxon>
        <taxon>Metazoa</taxon>
        <taxon>Ecdysozoa</taxon>
        <taxon>Arthropoda</taxon>
        <taxon>Hexapoda</taxon>
        <taxon>Insecta</taxon>
        <taxon>Pterygota</taxon>
        <taxon>Neoptera</taxon>
        <taxon>Endopterygota</taxon>
        <taxon>Hymenoptera</taxon>
        <taxon>Apocrita</taxon>
        <taxon>Proctotrupomorpha</taxon>
        <taxon>Chalcidoidea</taxon>
        <taxon>Aphelinidae</taxon>
        <taxon>Aphelininae</taxon>
        <taxon>Eretmocerus</taxon>
    </lineage>
</organism>
<proteinExistence type="predicted"/>
<name>A0ACC2PV94_9HYME</name>
<accession>A0ACC2PV94</accession>
<dbReference type="EMBL" id="CM056741">
    <property type="protein sequence ID" value="KAJ8687367.1"/>
    <property type="molecule type" value="Genomic_DNA"/>
</dbReference>
<protein>
    <submittedName>
        <fullName evidence="1">Uncharacterized protein</fullName>
    </submittedName>
</protein>